<keyword evidence="2" id="KW-1133">Transmembrane helix</keyword>
<proteinExistence type="predicted"/>
<keyword evidence="2" id="KW-0472">Membrane</keyword>
<accession>A0A846H6Y3</accession>
<evidence type="ECO:0000256" key="2">
    <source>
        <dbReference type="SAM" id="Phobius"/>
    </source>
</evidence>
<feature type="compositionally biased region" description="Low complexity" evidence="1">
    <location>
        <begin position="222"/>
        <end position="233"/>
    </location>
</feature>
<name>A0A846H6Y3_9CYAN</name>
<feature type="compositionally biased region" description="Low complexity" evidence="1">
    <location>
        <begin position="185"/>
        <end position="214"/>
    </location>
</feature>
<keyword evidence="2" id="KW-0812">Transmembrane</keyword>
<reference evidence="3 4" key="1">
    <citation type="journal article" date="2015" name="Genome Announc.">
        <title>Draft Genome Sequence of Cyanobacterium Hassallia byssoidea Strain VB512170, Isolated from Monuments in India.</title>
        <authorList>
            <person name="Singh D."/>
            <person name="Chandrababunaidu M.M."/>
            <person name="Panda A."/>
            <person name="Sen D."/>
            <person name="Bhattacharyya S."/>
            <person name="Adhikary S.P."/>
            <person name="Tripathy S."/>
        </authorList>
    </citation>
    <scope>NUCLEOTIDE SEQUENCE [LARGE SCALE GENOMIC DNA]</scope>
    <source>
        <strain evidence="3 4">VB512170</strain>
    </source>
</reference>
<organism evidence="3 4">
    <name type="scientific">Hassallia byssoidea VB512170</name>
    <dbReference type="NCBI Taxonomy" id="1304833"/>
    <lineage>
        <taxon>Bacteria</taxon>
        <taxon>Bacillati</taxon>
        <taxon>Cyanobacteriota</taxon>
        <taxon>Cyanophyceae</taxon>
        <taxon>Nostocales</taxon>
        <taxon>Tolypothrichaceae</taxon>
        <taxon>Hassallia</taxon>
    </lineage>
</organism>
<feature type="transmembrane region" description="Helical" evidence="2">
    <location>
        <begin position="76"/>
        <end position="96"/>
    </location>
</feature>
<comment type="caution">
    <text evidence="3">The sequence shown here is derived from an EMBL/GenBank/DDBJ whole genome shotgun (WGS) entry which is preliminary data.</text>
</comment>
<evidence type="ECO:0000256" key="1">
    <source>
        <dbReference type="SAM" id="MobiDB-lite"/>
    </source>
</evidence>
<keyword evidence="4" id="KW-1185">Reference proteome</keyword>
<evidence type="ECO:0000313" key="3">
    <source>
        <dbReference type="EMBL" id="NEU72340.1"/>
    </source>
</evidence>
<feature type="region of interest" description="Disordered" evidence="1">
    <location>
        <begin position="160"/>
        <end position="243"/>
    </location>
</feature>
<feature type="compositionally biased region" description="Polar residues" evidence="1">
    <location>
        <begin position="234"/>
        <end position="243"/>
    </location>
</feature>
<dbReference type="Proteomes" id="UP000031549">
    <property type="component" value="Unassembled WGS sequence"/>
</dbReference>
<gene>
    <name evidence="3" type="ORF">PI95_007070</name>
</gene>
<sequence length="243" mass="26277">MTNPNENKSYREQVQESYTDNSGNIHTNVTRTSETVSNKVDPKSYENGYLNGQTSERIYQEETLTQRDNENANRGLLIGILLTALAGLIGGSVWYFNQRDRAVDNTVAPVAVPVPASSPTPTVTVTPQPQTTIIERTKEVPVPVEKTKEVPVFIPVPQQKAAPAPTVKPNINITVPPQQPALKQTPATPKSTTPPSSSNSSSDSTSTSTTPTATPEEKQNKTDVSPSDSSSPTENDNQDSYAR</sequence>
<protein>
    <submittedName>
        <fullName evidence="3">Uncharacterized protein</fullName>
    </submittedName>
</protein>
<dbReference type="EMBL" id="JTCM02000009">
    <property type="protein sequence ID" value="NEU72340.1"/>
    <property type="molecule type" value="Genomic_DNA"/>
</dbReference>
<feature type="compositionally biased region" description="Polar residues" evidence="1">
    <location>
        <begin position="15"/>
        <end position="38"/>
    </location>
</feature>
<feature type="region of interest" description="Disordered" evidence="1">
    <location>
        <begin position="1"/>
        <end position="54"/>
    </location>
</feature>
<evidence type="ECO:0000313" key="4">
    <source>
        <dbReference type="Proteomes" id="UP000031549"/>
    </source>
</evidence>
<dbReference type="RefSeq" id="WP_039737856.1">
    <property type="nucleotide sequence ID" value="NZ_JTCM02000009.1"/>
</dbReference>
<dbReference type="AlphaFoldDB" id="A0A846H6Y3"/>